<sequence>MDESIINTNTTDNRINKAVSKSDIPCDANRKFNYISPKLNNIITEIYSVSIHDRTNLTGCGYDVPCGGCDAIDRIYCSCIP</sequence>
<dbReference type="EMBL" id="MK072016">
    <property type="protein sequence ID" value="AYV77220.1"/>
    <property type="molecule type" value="Genomic_DNA"/>
</dbReference>
<proteinExistence type="predicted"/>
<accession>A0A3G4ZQN8</accession>
<gene>
    <name evidence="1" type="ORF">Barrevirus19_15</name>
</gene>
<reference evidence="1" key="1">
    <citation type="submission" date="2018-10" db="EMBL/GenBank/DDBJ databases">
        <title>Hidden diversity of soil giant viruses.</title>
        <authorList>
            <person name="Schulz F."/>
            <person name="Alteio L."/>
            <person name="Goudeau D."/>
            <person name="Ryan E.M."/>
            <person name="Malmstrom R.R."/>
            <person name="Blanchard J."/>
            <person name="Woyke T."/>
        </authorList>
    </citation>
    <scope>NUCLEOTIDE SEQUENCE</scope>
    <source>
        <strain evidence="1">BAV1</strain>
    </source>
</reference>
<protein>
    <submittedName>
        <fullName evidence="1">Uncharacterized protein</fullName>
    </submittedName>
</protein>
<name>A0A3G4ZQN8_9VIRU</name>
<evidence type="ECO:0000313" key="1">
    <source>
        <dbReference type="EMBL" id="AYV77220.1"/>
    </source>
</evidence>
<organism evidence="1">
    <name type="scientific">Barrevirus sp</name>
    <dbReference type="NCBI Taxonomy" id="2487763"/>
    <lineage>
        <taxon>Viruses</taxon>
        <taxon>Varidnaviria</taxon>
        <taxon>Bamfordvirae</taxon>
        <taxon>Nucleocytoviricota</taxon>
        <taxon>Megaviricetes</taxon>
        <taxon>Imitervirales</taxon>
        <taxon>Mimiviridae</taxon>
        <taxon>Klosneuvirinae</taxon>
    </lineage>
</organism>